<dbReference type="EMBL" id="JAJHPV010000009">
    <property type="protein sequence ID" value="MCC6070445.1"/>
    <property type="molecule type" value="Genomic_DNA"/>
</dbReference>
<organism evidence="4 5">
    <name type="scientific">Massilia agrisoli</name>
    <dbReference type="NCBI Taxonomy" id="2892444"/>
    <lineage>
        <taxon>Bacteria</taxon>
        <taxon>Pseudomonadati</taxon>
        <taxon>Pseudomonadota</taxon>
        <taxon>Betaproteobacteria</taxon>
        <taxon>Burkholderiales</taxon>
        <taxon>Oxalobacteraceae</taxon>
        <taxon>Telluria group</taxon>
        <taxon>Massilia</taxon>
    </lineage>
</organism>
<evidence type="ECO:0000259" key="3">
    <source>
        <dbReference type="PROSITE" id="PS51186"/>
    </source>
</evidence>
<evidence type="ECO:0000256" key="2">
    <source>
        <dbReference type="ARBA" id="ARBA00023315"/>
    </source>
</evidence>
<dbReference type="InterPro" id="IPR016181">
    <property type="entry name" value="Acyl_CoA_acyltransferase"/>
</dbReference>
<dbReference type="PANTHER" id="PTHR43877">
    <property type="entry name" value="AMINOALKYLPHOSPHONATE N-ACETYLTRANSFERASE-RELATED-RELATED"/>
    <property type="match status" value="1"/>
</dbReference>
<accession>A0ABS8IPC3</accession>
<gene>
    <name evidence="4" type="ORF">LMJ30_05645</name>
</gene>
<dbReference type="PANTHER" id="PTHR43877:SF2">
    <property type="entry name" value="AMINOALKYLPHOSPHONATE N-ACETYLTRANSFERASE-RELATED"/>
    <property type="match status" value="1"/>
</dbReference>
<keyword evidence="2" id="KW-0012">Acyltransferase</keyword>
<sequence length="178" mass="19674">MIAIRPAVHTDLAALFAYLNDHLADNGKDGTPLFQPMARSESRLPPEKEAGFITGLGTAVGEPGWRRVWLALDDTGAIAGHIDLRARPERPAAHRALLGMGVHRDHRRKGLGVRLIDAAMAWARGEAGIDWIDLEVLSDNRAARDLYTRTGFATVGEIPDMFRIDGEQHAYTFMTRRP</sequence>
<name>A0ABS8IPC3_9BURK</name>
<dbReference type="InterPro" id="IPR050832">
    <property type="entry name" value="Bact_Acetyltransf"/>
</dbReference>
<feature type="domain" description="N-acetyltransferase" evidence="3">
    <location>
        <begin position="2"/>
        <end position="177"/>
    </location>
</feature>
<dbReference type="PROSITE" id="PS51186">
    <property type="entry name" value="GNAT"/>
    <property type="match status" value="1"/>
</dbReference>
<dbReference type="Proteomes" id="UP001198701">
    <property type="component" value="Unassembled WGS sequence"/>
</dbReference>
<dbReference type="Pfam" id="PF00583">
    <property type="entry name" value="Acetyltransf_1"/>
    <property type="match status" value="1"/>
</dbReference>
<dbReference type="InterPro" id="IPR000182">
    <property type="entry name" value="GNAT_dom"/>
</dbReference>
<evidence type="ECO:0000256" key="1">
    <source>
        <dbReference type="ARBA" id="ARBA00022679"/>
    </source>
</evidence>
<evidence type="ECO:0000313" key="5">
    <source>
        <dbReference type="Proteomes" id="UP001198701"/>
    </source>
</evidence>
<proteinExistence type="predicted"/>
<reference evidence="4 5" key="1">
    <citation type="submission" date="2021-11" db="EMBL/GenBank/DDBJ databases">
        <authorList>
            <person name="Huq M.A."/>
        </authorList>
    </citation>
    <scope>NUCLEOTIDE SEQUENCE [LARGE SCALE GENOMIC DNA]</scope>
    <source>
        <strain evidence="4 5">MAHUQ-52</strain>
    </source>
</reference>
<keyword evidence="1" id="KW-0808">Transferase</keyword>
<comment type="caution">
    <text evidence="4">The sequence shown here is derived from an EMBL/GenBank/DDBJ whole genome shotgun (WGS) entry which is preliminary data.</text>
</comment>
<dbReference type="SUPFAM" id="SSF55729">
    <property type="entry name" value="Acyl-CoA N-acyltransferases (Nat)"/>
    <property type="match status" value="1"/>
</dbReference>
<evidence type="ECO:0000313" key="4">
    <source>
        <dbReference type="EMBL" id="MCC6070445.1"/>
    </source>
</evidence>
<dbReference type="Gene3D" id="3.40.630.30">
    <property type="match status" value="1"/>
</dbReference>
<dbReference type="CDD" id="cd04301">
    <property type="entry name" value="NAT_SF"/>
    <property type="match status" value="1"/>
</dbReference>
<keyword evidence="5" id="KW-1185">Reference proteome</keyword>
<dbReference type="RefSeq" id="WP_229431367.1">
    <property type="nucleotide sequence ID" value="NZ_JAJHPV010000009.1"/>
</dbReference>
<protein>
    <submittedName>
        <fullName evidence="4">GNAT family N-acetyltransferase</fullName>
    </submittedName>
</protein>